<proteinExistence type="predicted"/>
<dbReference type="InterPro" id="IPR051538">
    <property type="entry name" value="Acyl-CoA_Synth/Transferase"/>
</dbReference>
<name>K0IK32_NITGG</name>
<dbReference type="EMBL" id="CP002408">
    <property type="protein sequence ID" value="AFU59583.1"/>
    <property type="molecule type" value="Genomic_DNA"/>
</dbReference>
<dbReference type="PANTHER" id="PTHR43334:SF2">
    <property type="entry name" value="ACETATE--COA LIGASE [ADP-FORMING]"/>
    <property type="match status" value="1"/>
</dbReference>
<protein>
    <submittedName>
        <fullName evidence="11">Acetate--CoA ligase</fullName>
        <ecNumber evidence="11">6.2.1.13</ecNumber>
    </submittedName>
</protein>
<dbReference type="Pfam" id="PF13380">
    <property type="entry name" value="CoA_binding_2"/>
    <property type="match status" value="1"/>
</dbReference>
<dbReference type="GeneID" id="87023409"/>
<evidence type="ECO:0000256" key="6">
    <source>
        <dbReference type="ARBA" id="ARBA00022840"/>
    </source>
</evidence>
<keyword evidence="6 9" id="KW-0067">ATP-binding</keyword>
<comment type="cofactor">
    <cofactor evidence="2">
        <name>Mg(2+)</name>
        <dbReference type="ChEBI" id="CHEBI:18420"/>
    </cofactor>
</comment>
<dbReference type="NCBIfam" id="NF045493">
    <property type="entry name" value="HydDutCoALig"/>
    <property type="match status" value="1"/>
</dbReference>
<dbReference type="InterPro" id="IPR043938">
    <property type="entry name" value="Ligase_CoA_dom"/>
</dbReference>
<dbReference type="PANTHER" id="PTHR43334">
    <property type="entry name" value="ACETATE--COA LIGASE [ADP-FORMING]"/>
    <property type="match status" value="1"/>
</dbReference>
<evidence type="ECO:0000313" key="12">
    <source>
        <dbReference type="Proteomes" id="UP000008037"/>
    </source>
</evidence>
<dbReference type="InterPro" id="IPR016102">
    <property type="entry name" value="Succinyl-CoA_synth-like"/>
</dbReference>
<dbReference type="RefSeq" id="WP_015020118.1">
    <property type="nucleotide sequence ID" value="NC_018719.1"/>
</dbReference>
<dbReference type="PROSITE" id="PS50975">
    <property type="entry name" value="ATP_GRASP"/>
    <property type="match status" value="1"/>
</dbReference>
<keyword evidence="7" id="KW-0460">Magnesium</keyword>
<evidence type="ECO:0000259" key="10">
    <source>
        <dbReference type="PROSITE" id="PS50975"/>
    </source>
</evidence>
<keyword evidence="12" id="KW-1185">Reference proteome</keyword>
<dbReference type="SMART" id="SM00881">
    <property type="entry name" value="CoA_binding"/>
    <property type="match status" value="1"/>
</dbReference>
<dbReference type="InterPro" id="IPR032875">
    <property type="entry name" value="Succ_CoA_lig_flav_dom"/>
</dbReference>
<accession>K0IK32</accession>
<dbReference type="InParanoid" id="K0IK32"/>
<dbReference type="Gene3D" id="3.40.50.261">
    <property type="entry name" value="Succinyl-CoA synthetase domains"/>
    <property type="match status" value="2"/>
</dbReference>
<dbReference type="GO" id="GO:0005524">
    <property type="term" value="F:ATP binding"/>
    <property type="evidence" value="ECO:0007669"/>
    <property type="project" value="UniProtKB-UniRule"/>
</dbReference>
<gene>
    <name evidence="11" type="ordered locus">Ngar_c26620</name>
</gene>
<keyword evidence="4" id="KW-0479">Metal-binding</keyword>
<evidence type="ECO:0000256" key="9">
    <source>
        <dbReference type="PROSITE-ProRule" id="PRU00409"/>
    </source>
</evidence>
<comment type="cofactor">
    <cofactor evidence="1">
        <name>Mn(2+)</name>
        <dbReference type="ChEBI" id="CHEBI:29035"/>
    </cofactor>
</comment>
<sequence length="700" mass="75658">MSNSIFFAPKSIAVIGASEKPGVGKTIFNNIAKHFKGKIYPVTPSNPTVSGLTAYKSVLDVPESVDLAVVAAPSRFTPAVMEEVGKKGIKGAIIVSAGFKEVDEAGAKLEKEVGEIAKKYGIRVIGPNCLGIMSLSANNMMNSTFLKITPKHGGIALVSQSGAICAATVEDAEAQNIGFSKVISMGNKVDMDESDVLELLAEDQDTRVIVMYLEDIRNARRFMDIARRITIERRKPIIVLKSGRTAEGAKAAASHTGALGGSDANYEAAFAQCGVIRVDTMGELFDLATAFSKQPLPDGGVVIVSNAGGPAIISTDACSRYGLKMADISSIRDDIAKVIPAYGSPRNPVDIVGDADYIRFENVLNLVLSHPNVGSVVTMCTPSATLNYDDLARVLVKMSKQFPNKTILASLMGLAEGIENRAIMSEGGVPYYLYSEPAIRTLKAMYDFKQWVDTASTKAPMLQFAKDKNKVKYIFDNVRKQGRTNLLEEEGYEVLRAYGFPTPKSILGTTEEECIRAAKEIGYPVVMKIASPDIIHKSDAGGVKVGVKNDDELRQAFRSIVESAKKYKADAKIKGVLVQEMVKSAKETILGASQDPTFGPVIMFGLGGIYVEVLKDVVFRVAPIDEREATKMVESIKTIKLLKGVRGEKPSDLKAISDSLQRLSQLVVDFPEIKEFDINPLLVLEEGKGARVVDARIILK</sequence>
<dbReference type="AlphaFoldDB" id="K0IK32"/>
<evidence type="ECO:0000256" key="8">
    <source>
        <dbReference type="ARBA" id="ARBA00023211"/>
    </source>
</evidence>
<dbReference type="EC" id="6.2.1.13" evidence="11"/>
<dbReference type="Gene3D" id="3.40.50.720">
    <property type="entry name" value="NAD(P)-binding Rossmann-like Domain"/>
    <property type="match status" value="1"/>
</dbReference>
<evidence type="ECO:0000256" key="3">
    <source>
        <dbReference type="ARBA" id="ARBA00022598"/>
    </source>
</evidence>
<reference evidence="11 12" key="1">
    <citation type="journal article" date="2012" name="Environ. Microbiol.">
        <title>The genome of the ammonia-oxidizing Candidatus Nitrososphaera gargensis: insights into metabolic versatility and environmental adaptations.</title>
        <authorList>
            <person name="Spang A."/>
            <person name="Poehlein A."/>
            <person name="Offre P."/>
            <person name="Zumbragel S."/>
            <person name="Haider S."/>
            <person name="Rychlik N."/>
            <person name="Nowka B."/>
            <person name="Schmeisser C."/>
            <person name="Lebedeva E.V."/>
            <person name="Rattei T."/>
            <person name="Bohm C."/>
            <person name="Schmid M."/>
            <person name="Galushko A."/>
            <person name="Hatzenpichler R."/>
            <person name="Weinmaier T."/>
            <person name="Daniel R."/>
            <person name="Schleper C."/>
            <person name="Spieck E."/>
            <person name="Streit W."/>
            <person name="Wagner M."/>
        </authorList>
    </citation>
    <scope>NUCLEOTIDE SEQUENCE [LARGE SCALE GENOMIC DNA]</scope>
    <source>
        <strain evidence="12">Ga9.2</strain>
    </source>
</reference>
<evidence type="ECO:0000256" key="4">
    <source>
        <dbReference type="ARBA" id="ARBA00022723"/>
    </source>
</evidence>
<dbReference type="HOGENOM" id="CLU_007415_3_1_2"/>
<dbReference type="BioCyc" id="CNIT1237085:G1324-2662-MONOMER"/>
<dbReference type="GO" id="GO:0046872">
    <property type="term" value="F:metal ion binding"/>
    <property type="evidence" value="ECO:0007669"/>
    <property type="project" value="UniProtKB-KW"/>
</dbReference>
<dbReference type="PATRIC" id="fig|1237085.11.peg.2637"/>
<dbReference type="InterPro" id="IPR053580">
    <property type="entry name" value="4-HB-CoA_ligase_ADP-forming"/>
</dbReference>
<dbReference type="STRING" id="1237085.Ngar_c26620"/>
<keyword evidence="8" id="KW-0464">Manganese</keyword>
<organism evidence="11 12">
    <name type="scientific">Nitrososphaera gargensis (strain Ga9.2)</name>
    <dbReference type="NCBI Taxonomy" id="1237085"/>
    <lineage>
        <taxon>Archaea</taxon>
        <taxon>Nitrososphaerota</taxon>
        <taxon>Nitrososphaeria</taxon>
        <taxon>Nitrososphaerales</taxon>
        <taxon>Nitrososphaeraceae</taxon>
        <taxon>Nitrososphaera</taxon>
    </lineage>
</organism>
<evidence type="ECO:0000256" key="7">
    <source>
        <dbReference type="ARBA" id="ARBA00022842"/>
    </source>
</evidence>
<evidence type="ECO:0000256" key="2">
    <source>
        <dbReference type="ARBA" id="ARBA00001946"/>
    </source>
</evidence>
<dbReference type="InterPro" id="IPR011761">
    <property type="entry name" value="ATP-grasp"/>
</dbReference>
<dbReference type="Pfam" id="PF13549">
    <property type="entry name" value="ATP-grasp_5"/>
    <property type="match status" value="1"/>
</dbReference>
<dbReference type="GO" id="GO:0043758">
    <property type="term" value="F:acetate-CoA ligase (ADP-forming) activity"/>
    <property type="evidence" value="ECO:0007669"/>
    <property type="project" value="UniProtKB-EC"/>
</dbReference>
<dbReference type="SUPFAM" id="SSF51735">
    <property type="entry name" value="NAD(P)-binding Rossmann-fold domains"/>
    <property type="match status" value="1"/>
</dbReference>
<dbReference type="FunCoup" id="K0IK32">
    <property type="interactions" value="32"/>
</dbReference>
<dbReference type="InterPro" id="IPR003781">
    <property type="entry name" value="CoA-bd"/>
</dbReference>
<dbReference type="Gene3D" id="3.30.1490.20">
    <property type="entry name" value="ATP-grasp fold, A domain"/>
    <property type="match status" value="1"/>
</dbReference>
<dbReference type="InterPro" id="IPR013815">
    <property type="entry name" value="ATP_grasp_subdomain_1"/>
</dbReference>
<dbReference type="KEGG" id="nga:Ngar_c26620"/>
<feature type="domain" description="ATP-grasp" evidence="10">
    <location>
        <begin position="492"/>
        <end position="545"/>
    </location>
</feature>
<evidence type="ECO:0000256" key="1">
    <source>
        <dbReference type="ARBA" id="ARBA00001936"/>
    </source>
</evidence>
<dbReference type="SUPFAM" id="SSF56059">
    <property type="entry name" value="Glutathione synthetase ATP-binding domain-like"/>
    <property type="match status" value="1"/>
</dbReference>
<dbReference type="InterPro" id="IPR036291">
    <property type="entry name" value="NAD(P)-bd_dom_sf"/>
</dbReference>
<dbReference type="SUPFAM" id="SSF52210">
    <property type="entry name" value="Succinyl-CoA synthetase domains"/>
    <property type="match status" value="2"/>
</dbReference>
<dbReference type="Proteomes" id="UP000008037">
    <property type="component" value="Chromosome"/>
</dbReference>
<dbReference type="FunFam" id="3.30.1490.20:FF:000020">
    <property type="entry name" value="Protein lysine acetyltransferase"/>
    <property type="match status" value="1"/>
</dbReference>
<evidence type="ECO:0000256" key="5">
    <source>
        <dbReference type="ARBA" id="ARBA00022741"/>
    </source>
</evidence>
<dbReference type="Pfam" id="PF19045">
    <property type="entry name" value="Ligase_CoA_2"/>
    <property type="match status" value="1"/>
</dbReference>
<evidence type="ECO:0000313" key="11">
    <source>
        <dbReference type="EMBL" id="AFU59583.1"/>
    </source>
</evidence>
<keyword evidence="5 9" id="KW-0547">Nucleotide-binding</keyword>
<dbReference type="Gene3D" id="3.30.470.20">
    <property type="entry name" value="ATP-grasp fold, B domain"/>
    <property type="match status" value="1"/>
</dbReference>
<dbReference type="OrthoDB" id="18103at2157"/>
<keyword evidence="3 11" id="KW-0436">Ligase</keyword>
<dbReference type="Pfam" id="PF13607">
    <property type="entry name" value="Succ_CoA_lig"/>
    <property type="match status" value="1"/>
</dbReference>